<accession>A0A1H9UAV8</accession>
<gene>
    <name evidence="1" type="ORF">SAMN04487818_107120</name>
</gene>
<protein>
    <recommendedName>
        <fullName evidence="3">Extracellular solute-binding protein</fullName>
    </recommendedName>
</protein>
<keyword evidence="2" id="KW-1185">Reference proteome</keyword>
<evidence type="ECO:0000313" key="1">
    <source>
        <dbReference type="EMBL" id="SES06680.1"/>
    </source>
</evidence>
<reference evidence="2" key="1">
    <citation type="submission" date="2016-10" db="EMBL/GenBank/DDBJ databases">
        <authorList>
            <person name="Varghese N."/>
            <person name="Submissions S."/>
        </authorList>
    </citation>
    <scope>NUCLEOTIDE SEQUENCE [LARGE SCALE GENOMIC DNA]</scope>
    <source>
        <strain evidence="2">DSM 44260</strain>
    </source>
</reference>
<organism evidence="1 2">
    <name type="scientific">Actinokineospora terrae</name>
    <dbReference type="NCBI Taxonomy" id="155974"/>
    <lineage>
        <taxon>Bacteria</taxon>
        <taxon>Bacillati</taxon>
        <taxon>Actinomycetota</taxon>
        <taxon>Actinomycetes</taxon>
        <taxon>Pseudonocardiales</taxon>
        <taxon>Pseudonocardiaceae</taxon>
        <taxon>Actinokineospora</taxon>
    </lineage>
</organism>
<dbReference type="EMBL" id="FOGI01000007">
    <property type="protein sequence ID" value="SES06680.1"/>
    <property type="molecule type" value="Genomic_DNA"/>
</dbReference>
<proteinExistence type="predicted"/>
<dbReference type="RefSeq" id="WP_092779374.1">
    <property type="nucleotide sequence ID" value="NZ_FOGI01000007.1"/>
</dbReference>
<dbReference type="STRING" id="155974.SAMN04487818_107120"/>
<dbReference type="Proteomes" id="UP000199051">
    <property type="component" value="Unassembled WGS sequence"/>
</dbReference>
<evidence type="ECO:0000313" key="2">
    <source>
        <dbReference type="Proteomes" id="UP000199051"/>
    </source>
</evidence>
<evidence type="ECO:0008006" key="3">
    <source>
        <dbReference type="Google" id="ProtNLM"/>
    </source>
</evidence>
<name>A0A1H9UAV8_9PSEU</name>
<sequence>MKRRISIGLAVVLLAAVVVAIVFGSGDDDPVPGQGAQVVRGVGGSEKAAFFADARVVEVFGRHGLRVEFDSAGSRQIATTVDLAQYDFAFPSSRPAAQRIKQDKKVNKVYTPFRSPMAVATFAPIVDLLTSQGVVHKGLGEYQVLDIAKYLELTGKGTRWDQLPGNTAYPVRKNVLITTTDPRNSNSAAMYLALVSHVLNDNQVVATPEAEAKVLPAAVKLFIDQGYTQSSSEGPFEDYLAAGMGKAPLVFIYESQFLDRQLRGDGSIRPDMKLLYPQPTLLSEHTLVPLKGEGGRVGELLSTDPDLKRLAAEFGFRTDDPKAFLDLLADRKLSAPADLLSQAEVPSYETLERLLNEIAKYYR</sequence>
<dbReference type="AlphaFoldDB" id="A0A1H9UAV8"/>